<comment type="caution">
    <text evidence="8">The sequence shown here is derived from an EMBL/GenBank/DDBJ whole genome shotgun (WGS) entry which is preliminary data.</text>
</comment>
<keyword evidence="3" id="KW-0175">Coiled coil</keyword>
<evidence type="ECO:0000256" key="1">
    <source>
        <dbReference type="ARBA" id="ARBA00004049"/>
    </source>
</evidence>
<evidence type="ECO:0000256" key="2">
    <source>
        <dbReference type="ARBA" id="ARBA00023015"/>
    </source>
</evidence>
<dbReference type="Pfam" id="PF02042">
    <property type="entry name" value="RWP-RK"/>
    <property type="match status" value="1"/>
</dbReference>
<accession>A0ABD1H3A1</accession>
<reference evidence="8 9" key="1">
    <citation type="submission" date="2024-06" db="EMBL/GenBank/DDBJ databases">
        <title>A chromosome level genome sequence of Diviner's sage (Salvia divinorum).</title>
        <authorList>
            <person name="Ford S.A."/>
            <person name="Ro D.-K."/>
            <person name="Ness R.W."/>
            <person name="Phillips M.A."/>
        </authorList>
    </citation>
    <scope>NUCLEOTIDE SEQUENCE [LARGE SCALE GENOMIC DNA]</scope>
    <source>
        <strain evidence="8">SAF-2024a</strain>
        <tissue evidence="8">Leaf</tissue>
    </source>
</reference>
<dbReference type="InterPro" id="IPR044607">
    <property type="entry name" value="RKD-like"/>
</dbReference>
<comment type="function">
    <text evidence="1">Putative transcription factor.</text>
</comment>
<dbReference type="AlphaFoldDB" id="A0ABD1H3A1"/>
<keyword evidence="4" id="KW-0238">DNA-binding</keyword>
<name>A0ABD1H3A1_SALDI</name>
<dbReference type="EMBL" id="JBEAFC010000007">
    <property type="protein sequence ID" value="KAL1550679.1"/>
    <property type="molecule type" value="Genomic_DNA"/>
</dbReference>
<gene>
    <name evidence="8" type="ORF">AAHA92_18612</name>
</gene>
<evidence type="ECO:0000256" key="5">
    <source>
        <dbReference type="ARBA" id="ARBA00023163"/>
    </source>
</evidence>
<dbReference type="PANTHER" id="PTHR46373">
    <property type="entry name" value="PROTEIN RKD4"/>
    <property type="match status" value="1"/>
</dbReference>
<evidence type="ECO:0000313" key="8">
    <source>
        <dbReference type="EMBL" id="KAL1550679.1"/>
    </source>
</evidence>
<keyword evidence="9" id="KW-1185">Reference proteome</keyword>
<protein>
    <submittedName>
        <fullName evidence="8">Protein RKD2-like</fullName>
    </submittedName>
</protein>
<dbReference type="GO" id="GO:0003677">
    <property type="term" value="F:DNA binding"/>
    <property type="evidence" value="ECO:0007669"/>
    <property type="project" value="UniProtKB-KW"/>
</dbReference>
<dbReference type="PANTHER" id="PTHR46373:SF2">
    <property type="entry name" value="RWP-RK DOMAIN-CONTAINING PROTEIN"/>
    <property type="match status" value="1"/>
</dbReference>
<dbReference type="PROSITE" id="PS51519">
    <property type="entry name" value="RWP_RK"/>
    <property type="match status" value="1"/>
</dbReference>
<evidence type="ECO:0000259" key="7">
    <source>
        <dbReference type="PROSITE" id="PS51519"/>
    </source>
</evidence>
<dbReference type="InterPro" id="IPR003035">
    <property type="entry name" value="RWP-RK_dom"/>
</dbReference>
<evidence type="ECO:0000313" key="9">
    <source>
        <dbReference type="Proteomes" id="UP001567538"/>
    </source>
</evidence>
<evidence type="ECO:0000256" key="6">
    <source>
        <dbReference type="ARBA" id="ARBA00023242"/>
    </source>
</evidence>
<proteinExistence type="predicted"/>
<keyword evidence="5" id="KW-0804">Transcription</keyword>
<evidence type="ECO:0000256" key="4">
    <source>
        <dbReference type="ARBA" id="ARBA00023125"/>
    </source>
</evidence>
<feature type="domain" description="RWP-RK" evidence="7">
    <location>
        <begin position="118"/>
        <end position="203"/>
    </location>
</feature>
<organism evidence="8 9">
    <name type="scientific">Salvia divinorum</name>
    <name type="common">Maria pastora</name>
    <name type="synonym">Diviner's sage</name>
    <dbReference type="NCBI Taxonomy" id="28513"/>
    <lineage>
        <taxon>Eukaryota</taxon>
        <taxon>Viridiplantae</taxon>
        <taxon>Streptophyta</taxon>
        <taxon>Embryophyta</taxon>
        <taxon>Tracheophyta</taxon>
        <taxon>Spermatophyta</taxon>
        <taxon>Magnoliopsida</taxon>
        <taxon>eudicotyledons</taxon>
        <taxon>Gunneridae</taxon>
        <taxon>Pentapetalae</taxon>
        <taxon>asterids</taxon>
        <taxon>lamiids</taxon>
        <taxon>Lamiales</taxon>
        <taxon>Lamiaceae</taxon>
        <taxon>Nepetoideae</taxon>
        <taxon>Mentheae</taxon>
        <taxon>Salviinae</taxon>
        <taxon>Salvia</taxon>
        <taxon>Salvia subgen. Calosphace</taxon>
    </lineage>
</organism>
<keyword evidence="6" id="KW-0539">Nucleus</keyword>
<sequence length="247" mass="28698">MASSGIKLENRNELGFFFVEEPITPLVSWEQQFASVEGFNLGLHNFLEYEPFLAHQSSNVELTDFDDFSGDLWVFDDHPLPLPNNIMANPNPNPAITEQGFHTLDSSMQIMDAANQLQQSNEAARRSLRHKSSALQLEEIQKYFDYPITRAAKELNVGLTVLKKRCRELHITRWPHRKIKSLKSLIHNVKELGLTNEIEMLEEHKKMVERIPEMELSERTKKLRQACFKANYKKRKSFKNLLEETNS</sequence>
<keyword evidence="2" id="KW-0805">Transcription regulation</keyword>
<evidence type="ECO:0000256" key="3">
    <source>
        <dbReference type="ARBA" id="ARBA00023054"/>
    </source>
</evidence>
<dbReference type="Proteomes" id="UP001567538">
    <property type="component" value="Unassembled WGS sequence"/>
</dbReference>